<evidence type="ECO:0000313" key="2">
    <source>
        <dbReference type="Proteomes" id="UP000838756"/>
    </source>
</evidence>
<keyword evidence="2" id="KW-1185">Reference proteome</keyword>
<reference evidence="1" key="1">
    <citation type="submission" date="2022-03" db="EMBL/GenBank/DDBJ databases">
        <authorList>
            <person name="Lindestad O."/>
        </authorList>
    </citation>
    <scope>NUCLEOTIDE SEQUENCE</scope>
</reference>
<name>A0A8S4R318_9NEOP</name>
<comment type="caution">
    <text evidence="1">The sequence shown here is derived from an EMBL/GenBank/DDBJ whole genome shotgun (WGS) entry which is preliminary data.</text>
</comment>
<organism evidence="1 2">
    <name type="scientific">Pararge aegeria aegeria</name>
    <dbReference type="NCBI Taxonomy" id="348720"/>
    <lineage>
        <taxon>Eukaryota</taxon>
        <taxon>Metazoa</taxon>
        <taxon>Ecdysozoa</taxon>
        <taxon>Arthropoda</taxon>
        <taxon>Hexapoda</taxon>
        <taxon>Insecta</taxon>
        <taxon>Pterygota</taxon>
        <taxon>Neoptera</taxon>
        <taxon>Endopterygota</taxon>
        <taxon>Lepidoptera</taxon>
        <taxon>Glossata</taxon>
        <taxon>Ditrysia</taxon>
        <taxon>Papilionoidea</taxon>
        <taxon>Nymphalidae</taxon>
        <taxon>Satyrinae</taxon>
        <taxon>Satyrini</taxon>
        <taxon>Parargina</taxon>
        <taxon>Pararge</taxon>
    </lineage>
</organism>
<gene>
    <name evidence="1" type="primary">jg18205</name>
    <name evidence="1" type="ORF">PAEG_LOCUS7551</name>
</gene>
<sequence>AVESPKYLKGIQIFP</sequence>
<protein>
    <submittedName>
        <fullName evidence="1">Jg18205 protein</fullName>
    </submittedName>
</protein>
<accession>A0A8S4R318</accession>
<evidence type="ECO:0000313" key="1">
    <source>
        <dbReference type="EMBL" id="CAH2226892.1"/>
    </source>
</evidence>
<dbReference type="Proteomes" id="UP000838756">
    <property type="component" value="Unassembled WGS sequence"/>
</dbReference>
<dbReference type="EMBL" id="CAKXAJ010022228">
    <property type="protein sequence ID" value="CAH2226892.1"/>
    <property type="molecule type" value="Genomic_DNA"/>
</dbReference>
<feature type="non-terminal residue" evidence="1">
    <location>
        <position position="1"/>
    </location>
</feature>
<proteinExistence type="predicted"/>